<dbReference type="Proteomes" id="UP000015779">
    <property type="component" value="Unassembled WGS sequence"/>
</dbReference>
<dbReference type="PATRIC" id="fig|1261062.4.peg.1153"/>
<reference evidence="2 3" key="1">
    <citation type="submission" date="2013-06" db="EMBL/GenBank/DDBJ databases">
        <authorList>
            <person name="Weinstock G."/>
            <person name="Sodergren E."/>
            <person name="Lobos E.A."/>
            <person name="Fulton L."/>
            <person name="Fulton R."/>
            <person name="Courtney L."/>
            <person name="Fronick C."/>
            <person name="O'Laughlin M."/>
            <person name="Godfrey J."/>
            <person name="Wilson R.M."/>
            <person name="Miner T."/>
            <person name="Farmer C."/>
            <person name="Delehaunty K."/>
            <person name="Cordes M."/>
            <person name="Minx P."/>
            <person name="Tomlinson C."/>
            <person name="Chen J."/>
            <person name="Wollam A."/>
            <person name="Pepin K.H."/>
            <person name="Bhonagiri V."/>
            <person name="Zhang X."/>
            <person name="Warren W."/>
            <person name="Mitreva M."/>
            <person name="Mardis E.R."/>
            <person name="Wilson R.K."/>
        </authorList>
    </citation>
    <scope>NUCLEOTIDE SEQUENCE [LARGE SCALE GENOMIC DNA]</scope>
    <source>
        <strain evidence="2 3">JCP8017A</strain>
    </source>
</reference>
<comment type="caution">
    <text evidence="2">The sequence shown here is derived from an EMBL/GenBank/DDBJ whole genome shotgun (WGS) entry which is preliminary data.</text>
</comment>
<feature type="region of interest" description="Disordered" evidence="1">
    <location>
        <begin position="1"/>
        <end position="76"/>
    </location>
</feature>
<evidence type="ECO:0000313" key="2">
    <source>
        <dbReference type="EMBL" id="EPI49900.1"/>
    </source>
</evidence>
<feature type="compositionally biased region" description="Polar residues" evidence="1">
    <location>
        <begin position="67"/>
        <end position="76"/>
    </location>
</feature>
<organism evidence="2 3">
    <name type="scientific">Gardnerella pickettii JCP8017A</name>
    <dbReference type="NCBI Taxonomy" id="1261062"/>
    <lineage>
        <taxon>Bacteria</taxon>
        <taxon>Bacillati</taxon>
        <taxon>Actinomycetota</taxon>
        <taxon>Actinomycetes</taxon>
        <taxon>Bifidobacteriales</taxon>
        <taxon>Bifidobacteriaceae</taxon>
        <taxon>Gardnerella</taxon>
        <taxon>Gardnerella pickettii</taxon>
    </lineage>
</organism>
<dbReference type="AlphaFoldDB" id="T2PJ74"/>
<gene>
    <name evidence="2" type="ORF">HMPREF1577_01289</name>
</gene>
<dbReference type="HOGENOM" id="CLU_1437262_0_0_11"/>
<name>T2PJ74_9BIFI</name>
<accession>T2PJ74</accession>
<evidence type="ECO:0000313" key="3">
    <source>
        <dbReference type="Proteomes" id="UP000015779"/>
    </source>
</evidence>
<evidence type="ECO:0000256" key="1">
    <source>
        <dbReference type="SAM" id="MobiDB-lite"/>
    </source>
</evidence>
<feature type="non-terminal residue" evidence="2">
    <location>
        <position position="1"/>
    </location>
</feature>
<feature type="compositionally biased region" description="Low complexity" evidence="1">
    <location>
        <begin position="44"/>
        <end position="66"/>
    </location>
</feature>
<proteinExistence type="predicted"/>
<feature type="compositionally biased region" description="Polar residues" evidence="1">
    <location>
        <begin position="7"/>
        <end position="22"/>
    </location>
</feature>
<dbReference type="EMBL" id="ATJN01000110">
    <property type="protein sequence ID" value="EPI49900.1"/>
    <property type="molecule type" value="Genomic_DNA"/>
</dbReference>
<sequence length="190" mass="19754">ALVAQALQGSETRLRNVEQTASEARRTAANAGATSVTARSTAEQAQSKANDAANAAQRAQSTANSAIETTDSNKNRISSVESSISSLQSAIEQGKSGAWTKIKSHTLTVSAGSFSGNAMTIAIPDALTGSHIVRTIGLKPASEADTKAYGAASPIFLDSDDDSSINTGYLRIIVKKPADLKFTVLEQEVK</sequence>
<protein>
    <submittedName>
        <fullName evidence="2">Uncharacterized protein</fullName>
    </submittedName>
</protein>
<feature type="compositionally biased region" description="Polar residues" evidence="1">
    <location>
        <begin position="32"/>
        <end position="43"/>
    </location>
</feature>